<accession>A0A417Z114</accession>
<comment type="caution">
    <text evidence="2">The sequence shown here is derived from an EMBL/GenBank/DDBJ whole genome shotgun (WGS) entry which is preliminary data.</text>
</comment>
<feature type="compositionally biased region" description="Polar residues" evidence="1">
    <location>
        <begin position="1"/>
        <end position="21"/>
    </location>
</feature>
<evidence type="ECO:0000256" key="1">
    <source>
        <dbReference type="SAM" id="MobiDB-lite"/>
    </source>
</evidence>
<dbReference type="InterPro" id="IPR027417">
    <property type="entry name" value="P-loop_NTPase"/>
</dbReference>
<sequence length="498" mass="54520">MSDSTGITPTSDTQEGPTRSGTLFGLRRKPKNTGATALSETLEQENAWAGLDIHTPRGAVLRNNPRAARRGAYAPRFQGAPTTTRQGGILNPALLAQPSHTDAIAIGNDKLTRSMVAHDPFSAYHRKEITSPSVIILGIIGSGKSSLLKTVYVARPIIMHKRRVIVADRKDQNGEGEYGDLVRSLGSEPFKMLIGSDKGGTVLNVLDPNITAVIGQHQVLSLIRAMIERADNGQTLTKWENEALRVALSTTLRDADNNGRVPVLSDLIARCGRMDGHHEWDDLRPNAQDRMHEAGLGLRFVLNRTISEEMEGLFDGPTSAHVNLDSKLTSFDISQLPENSPAAGMVMAIAQTWALGRIRRERGWATYFCVEEGWDMISGPIGRALKAQQLLARGLGLATVTAMHHIRQVAAEADGREMLQEPQTIHLFRQEREEDVEACIANFGLDPQSADTLRNQPEGHHLLKIGTNPEIPIEHIRSTLETHLTDTDAAMIAMTRKG</sequence>
<proteinExistence type="predicted"/>
<organism evidence="2 3">
    <name type="scientific">Dermacoccus abyssi</name>
    <dbReference type="NCBI Taxonomy" id="322596"/>
    <lineage>
        <taxon>Bacteria</taxon>
        <taxon>Bacillati</taxon>
        <taxon>Actinomycetota</taxon>
        <taxon>Actinomycetes</taxon>
        <taxon>Micrococcales</taxon>
        <taxon>Dermacoccaceae</taxon>
        <taxon>Dermacoccus</taxon>
    </lineage>
</organism>
<gene>
    <name evidence="2" type="ORF">D1832_14200</name>
</gene>
<evidence type="ECO:0000313" key="2">
    <source>
        <dbReference type="EMBL" id="RHW43751.1"/>
    </source>
</evidence>
<dbReference type="AlphaFoldDB" id="A0A417Z114"/>
<dbReference type="EMBL" id="QWLM01000024">
    <property type="protein sequence ID" value="RHW43751.1"/>
    <property type="molecule type" value="Genomic_DNA"/>
</dbReference>
<reference evidence="2 3" key="1">
    <citation type="submission" date="2018-08" db="EMBL/GenBank/DDBJ databases">
        <title>Whole genome sequence analysis of Dermacoccus abyssi bacteria isolated from Deep Mariana trench Micromonospora spp reveals genes involved in the environmental adaptation and production of secondary metabolites.</title>
        <authorList>
            <person name="Abdel-Mageed W.M."/>
            <person name="Lehri B."/>
            <person name="Nouioui I."/>
            <person name="Goodfellow I."/>
            <person name="Jaspars M."/>
            <person name="Karlyshev A."/>
        </authorList>
    </citation>
    <scope>NUCLEOTIDE SEQUENCE [LARGE SCALE GENOMIC DNA]</scope>
    <source>
        <strain evidence="2 3">MT1.1</strain>
    </source>
</reference>
<evidence type="ECO:0000313" key="3">
    <source>
        <dbReference type="Proteomes" id="UP000285376"/>
    </source>
</evidence>
<protein>
    <submittedName>
        <fullName evidence="2">ATP/GTP-binding protein</fullName>
    </submittedName>
</protein>
<dbReference type="Proteomes" id="UP000285376">
    <property type="component" value="Unassembled WGS sequence"/>
</dbReference>
<dbReference type="RefSeq" id="WP_118915001.1">
    <property type="nucleotide sequence ID" value="NZ_CBCRVH010000012.1"/>
</dbReference>
<feature type="region of interest" description="Disordered" evidence="1">
    <location>
        <begin position="1"/>
        <end position="31"/>
    </location>
</feature>
<name>A0A417Z114_9MICO</name>
<dbReference type="SUPFAM" id="SSF52540">
    <property type="entry name" value="P-loop containing nucleoside triphosphate hydrolases"/>
    <property type="match status" value="1"/>
</dbReference>
<dbReference type="Gene3D" id="3.40.50.300">
    <property type="entry name" value="P-loop containing nucleotide triphosphate hydrolases"/>
    <property type="match status" value="2"/>
</dbReference>